<dbReference type="AlphaFoldDB" id="A0A1M6DBG9"/>
<dbReference type="GO" id="GO:0000287">
    <property type="term" value="F:magnesium ion binding"/>
    <property type="evidence" value="ECO:0007669"/>
    <property type="project" value="InterPro"/>
</dbReference>
<dbReference type="InterPro" id="IPR000836">
    <property type="entry name" value="PRTase_dom"/>
</dbReference>
<keyword evidence="6" id="KW-0067">ATP-binding</keyword>
<dbReference type="CDD" id="cd06223">
    <property type="entry name" value="PRTases_typeI"/>
    <property type="match status" value="1"/>
</dbReference>
<dbReference type="GO" id="GO:0016301">
    <property type="term" value="F:kinase activity"/>
    <property type="evidence" value="ECO:0007669"/>
    <property type="project" value="UniProtKB-KW"/>
</dbReference>
<dbReference type="InterPro" id="IPR005946">
    <property type="entry name" value="Rib-P_diPkinase"/>
</dbReference>
<evidence type="ECO:0000313" key="12">
    <source>
        <dbReference type="Proteomes" id="UP000324781"/>
    </source>
</evidence>
<dbReference type="Pfam" id="PF00156">
    <property type="entry name" value="Pribosyltran"/>
    <property type="match status" value="1"/>
</dbReference>
<sequence>MNHKTYSIGGEHDIPVGPLGIIPMQGTQDLARLVDQHLVTQRKNLYSQENDLHQHYLKESYLLSASCPRFSTGDGKGVINESVRGYDIYIISDVGNYSCTYKMFGQECRMSPDDHFQDIKRIISAIGGKARRINLIMPLLYAGRQHKRVSRESLDCAIALQELERLGVENILTFDAHDPRVQNAIPIKGFENILPTYQIIKALVNSEPELQIDRSSMMVVSPDEGGLSRNIYYANVLGLDLGMFYKRRDLTRLVNGKNPIIAHEFLGDSVEGKSVLIIDDILSSGDSIIDIVTELKKRKAAKIYVGVTFALFTEGVDKFQELYERGMINKVFSTNLTYRREELRKAPWYVEVDMSKFLALLINTLNHDCSISSLLDPTEKIHALMERRKASK</sequence>
<dbReference type="GO" id="GO:0004749">
    <property type="term" value="F:ribose phosphate diphosphokinase activity"/>
    <property type="evidence" value="ECO:0007669"/>
    <property type="project" value="UniProtKB-EC"/>
</dbReference>
<dbReference type="NCBIfam" id="TIGR01251">
    <property type="entry name" value="ribP_PPkin"/>
    <property type="match status" value="1"/>
</dbReference>
<dbReference type="InterPro" id="IPR029099">
    <property type="entry name" value="Pribosyltran_N"/>
</dbReference>
<dbReference type="Gene3D" id="3.40.50.2020">
    <property type="match status" value="2"/>
</dbReference>
<dbReference type="EMBL" id="FQZP01000007">
    <property type="protein sequence ID" value="SHI70529.1"/>
    <property type="molecule type" value="Genomic_DNA"/>
</dbReference>
<evidence type="ECO:0000256" key="1">
    <source>
        <dbReference type="ARBA" id="ARBA00013247"/>
    </source>
</evidence>
<dbReference type="GO" id="GO:0005737">
    <property type="term" value="C:cytoplasm"/>
    <property type="evidence" value="ECO:0007669"/>
    <property type="project" value="TreeGrafter"/>
</dbReference>
<evidence type="ECO:0000256" key="2">
    <source>
        <dbReference type="ARBA" id="ARBA00022679"/>
    </source>
</evidence>
<comment type="similarity">
    <text evidence="8">Belongs to the ribose-phosphate pyrophosphokinase family.</text>
</comment>
<dbReference type="PANTHER" id="PTHR10210">
    <property type="entry name" value="RIBOSE-PHOSPHATE DIPHOSPHOKINASE FAMILY MEMBER"/>
    <property type="match status" value="1"/>
</dbReference>
<comment type="catalytic activity">
    <reaction evidence="7">
        <text>D-ribose 5-phosphate + ATP = 5-phospho-alpha-D-ribose 1-diphosphate + AMP + H(+)</text>
        <dbReference type="Rhea" id="RHEA:15609"/>
        <dbReference type="ChEBI" id="CHEBI:15378"/>
        <dbReference type="ChEBI" id="CHEBI:30616"/>
        <dbReference type="ChEBI" id="CHEBI:58017"/>
        <dbReference type="ChEBI" id="CHEBI:78346"/>
        <dbReference type="ChEBI" id="CHEBI:456215"/>
        <dbReference type="EC" id="2.7.6.1"/>
    </reaction>
</comment>
<keyword evidence="12" id="KW-1185">Reference proteome</keyword>
<dbReference type="Pfam" id="PF13793">
    <property type="entry name" value="Pribosyltran_N"/>
    <property type="match status" value="1"/>
</dbReference>
<accession>A0A1M6DBG9</accession>
<dbReference type="RefSeq" id="WP_149677984.1">
    <property type="nucleotide sequence ID" value="NZ_FQZP01000007.1"/>
</dbReference>
<dbReference type="InterPro" id="IPR029057">
    <property type="entry name" value="PRTase-like"/>
</dbReference>
<evidence type="ECO:0000256" key="8">
    <source>
        <dbReference type="RuleBase" id="RU004324"/>
    </source>
</evidence>
<dbReference type="EC" id="2.7.6.1" evidence="1"/>
<dbReference type="SUPFAM" id="SSF53271">
    <property type="entry name" value="PRTase-like"/>
    <property type="match status" value="2"/>
</dbReference>
<keyword evidence="5 11" id="KW-0418">Kinase</keyword>
<name>A0A1M6DBG9_9FIRM</name>
<keyword evidence="2" id="KW-0808">Transferase</keyword>
<keyword evidence="3 8" id="KW-0545">Nucleotide biosynthesis</keyword>
<evidence type="ECO:0000259" key="9">
    <source>
        <dbReference type="Pfam" id="PF00156"/>
    </source>
</evidence>
<evidence type="ECO:0000256" key="7">
    <source>
        <dbReference type="ARBA" id="ARBA00049535"/>
    </source>
</evidence>
<protein>
    <recommendedName>
        <fullName evidence="1">ribose-phosphate diphosphokinase</fullName>
        <ecNumber evidence="1">2.7.6.1</ecNumber>
    </recommendedName>
</protein>
<feature type="domain" description="Ribose-phosphate pyrophosphokinase N-terminal" evidence="10">
    <location>
        <begin position="21"/>
        <end position="167"/>
    </location>
</feature>
<evidence type="ECO:0000256" key="3">
    <source>
        <dbReference type="ARBA" id="ARBA00022727"/>
    </source>
</evidence>
<dbReference type="GO" id="GO:0006164">
    <property type="term" value="P:purine nucleotide biosynthetic process"/>
    <property type="evidence" value="ECO:0007669"/>
    <property type="project" value="TreeGrafter"/>
</dbReference>
<evidence type="ECO:0000256" key="4">
    <source>
        <dbReference type="ARBA" id="ARBA00022741"/>
    </source>
</evidence>
<gene>
    <name evidence="11" type="ORF">SAMN05444373_100725</name>
</gene>
<evidence type="ECO:0000313" key="11">
    <source>
        <dbReference type="EMBL" id="SHI70529.1"/>
    </source>
</evidence>
<reference evidence="11 12" key="1">
    <citation type="submission" date="2016-11" db="EMBL/GenBank/DDBJ databases">
        <authorList>
            <person name="Varghese N."/>
            <person name="Submissions S."/>
        </authorList>
    </citation>
    <scope>NUCLEOTIDE SEQUENCE [LARGE SCALE GENOMIC DNA]</scope>
    <source>
        <strain evidence="11 12">DSM 19027</strain>
    </source>
</reference>
<dbReference type="PANTHER" id="PTHR10210:SF32">
    <property type="entry name" value="RIBOSE-PHOSPHATE PYROPHOSPHOKINASE 2"/>
    <property type="match status" value="1"/>
</dbReference>
<evidence type="ECO:0000256" key="5">
    <source>
        <dbReference type="ARBA" id="ARBA00022777"/>
    </source>
</evidence>
<dbReference type="GO" id="GO:0002189">
    <property type="term" value="C:ribose phosphate diphosphokinase complex"/>
    <property type="evidence" value="ECO:0007669"/>
    <property type="project" value="TreeGrafter"/>
</dbReference>
<keyword evidence="4" id="KW-0547">Nucleotide-binding</keyword>
<evidence type="ECO:0000256" key="6">
    <source>
        <dbReference type="ARBA" id="ARBA00022840"/>
    </source>
</evidence>
<dbReference type="GO" id="GO:0005524">
    <property type="term" value="F:ATP binding"/>
    <property type="evidence" value="ECO:0007669"/>
    <property type="project" value="UniProtKB-KW"/>
</dbReference>
<organism evidence="11 12">
    <name type="scientific">Thermoclostridium caenicola</name>
    <dbReference type="NCBI Taxonomy" id="659425"/>
    <lineage>
        <taxon>Bacteria</taxon>
        <taxon>Bacillati</taxon>
        <taxon>Bacillota</taxon>
        <taxon>Clostridia</taxon>
        <taxon>Eubacteriales</taxon>
        <taxon>Oscillospiraceae</taxon>
        <taxon>Thermoclostridium</taxon>
    </lineage>
</organism>
<feature type="domain" description="Phosphoribosyltransferase" evidence="9">
    <location>
        <begin position="197"/>
        <end position="309"/>
    </location>
</feature>
<dbReference type="NCBIfam" id="NF005299">
    <property type="entry name" value="PRK06827.1"/>
    <property type="match status" value="1"/>
</dbReference>
<evidence type="ECO:0000259" key="10">
    <source>
        <dbReference type="Pfam" id="PF13793"/>
    </source>
</evidence>
<dbReference type="Proteomes" id="UP000324781">
    <property type="component" value="Unassembled WGS sequence"/>
</dbReference>
<dbReference type="OrthoDB" id="9777067at2"/>
<dbReference type="GO" id="GO:0006015">
    <property type="term" value="P:5-phosphoribose 1-diphosphate biosynthetic process"/>
    <property type="evidence" value="ECO:0007669"/>
    <property type="project" value="TreeGrafter"/>
</dbReference>
<proteinExistence type="inferred from homology"/>